<dbReference type="InterPro" id="IPR041577">
    <property type="entry name" value="RT_RNaseH_2"/>
</dbReference>
<reference evidence="22" key="2">
    <citation type="submission" date="2025-08" db="UniProtKB">
        <authorList>
            <consortium name="Ensembl"/>
        </authorList>
    </citation>
    <scope>IDENTIFICATION</scope>
    <source>
        <strain evidence="22">Hd-rR</strain>
    </source>
</reference>
<feature type="coiled-coil region" evidence="17">
    <location>
        <begin position="364"/>
        <end position="425"/>
    </location>
</feature>
<feature type="region of interest" description="Disordered" evidence="18">
    <location>
        <begin position="427"/>
        <end position="462"/>
    </location>
</feature>
<dbReference type="Gene3D" id="1.10.340.70">
    <property type="match status" value="1"/>
</dbReference>
<dbReference type="GO" id="GO:0004190">
    <property type="term" value="F:aspartic-type endopeptidase activity"/>
    <property type="evidence" value="ECO:0007669"/>
    <property type="project" value="UniProtKB-KW"/>
</dbReference>
<dbReference type="InterPro" id="IPR001878">
    <property type="entry name" value="Znf_CCHC"/>
</dbReference>
<dbReference type="InterPro" id="IPR048271">
    <property type="entry name" value="PNMA_N"/>
</dbReference>
<protein>
    <recommendedName>
        <fullName evidence="15">Gypsy retrotransposon integrase-like protein 1</fullName>
        <ecNumber evidence="2">3.1.26.4</ecNumber>
    </recommendedName>
</protein>
<dbReference type="GO" id="GO:0008270">
    <property type="term" value="F:zinc ion binding"/>
    <property type="evidence" value="ECO:0007669"/>
    <property type="project" value="UniProtKB-KW"/>
</dbReference>
<feature type="domain" description="Reverse transcriptase" evidence="20">
    <location>
        <begin position="874"/>
        <end position="1053"/>
    </location>
</feature>
<dbReference type="PROSITE" id="PS00141">
    <property type="entry name" value="ASP_PROTEASE"/>
    <property type="match status" value="1"/>
</dbReference>
<dbReference type="InterPro" id="IPR000477">
    <property type="entry name" value="RT_dom"/>
</dbReference>
<dbReference type="FunFam" id="3.30.420.10:FF:000269">
    <property type="entry name" value="Uncharacterized protein"/>
    <property type="match status" value="1"/>
</dbReference>
<dbReference type="FunFam" id="3.10.20.370:FF:000001">
    <property type="entry name" value="Retrovirus-related Pol polyprotein from transposon 17.6-like protein"/>
    <property type="match status" value="1"/>
</dbReference>
<evidence type="ECO:0000256" key="17">
    <source>
        <dbReference type="SAM" id="Coils"/>
    </source>
</evidence>
<dbReference type="PROSITE" id="PS50878">
    <property type="entry name" value="RT_POL"/>
    <property type="match status" value="1"/>
</dbReference>
<keyword evidence="9" id="KW-0378">Hydrolase</keyword>
<keyword evidence="16" id="KW-0863">Zinc-finger</keyword>
<dbReference type="PANTHER" id="PTHR37984:SF15">
    <property type="entry name" value="INTEGRASE CATALYTIC DOMAIN-CONTAINING PROTEIN"/>
    <property type="match status" value="1"/>
</dbReference>
<dbReference type="PROSITE" id="PS50158">
    <property type="entry name" value="ZF_CCHC"/>
    <property type="match status" value="1"/>
</dbReference>
<evidence type="ECO:0000256" key="8">
    <source>
        <dbReference type="ARBA" id="ARBA00022759"/>
    </source>
</evidence>
<feature type="domain" description="CCHC-type" evidence="19">
    <location>
        <begin position="466"/>
        <end position="481"/>
    </location>
</feature>
<evidence type="ECO:0000256" key="1">
    <source>
        <dbReference type="ARBA" id="ARBA00010879"/>
    </source>
</evidence>
<accession>A0A3B3HW63</accession>
<dbReference type="GeneTree" id="ENSGT01100000263500"/>
<dbReference type="Gene3D" id="3.10.10.10">
    <property type="entry name" value="HIV Type 1 Reverse Transcriptase, subunit A, domain 1"/>
    <property type="match status" value="1"/>
</dbReference>
<evidence type="ECO:0000259" key="21">
    <source>
        <dbReference type="PROSITE" id="PS50994"/>
    </source>
</evidence>
<dbReference type="CDD" id="cd01647">
    <property type="entry name" value="RT_LTR"/>
    <property type="match status" value="1"/>
</dbReference>
<keyword evidence="6" id="KW-0540">Nuclease</keyword>
<dbReference type="GO" id="GO:0006508">
    <property type="term" value="P:proteolysis"/>
    <property type="evidence" value="ECO:0007669"/>
    <property type="project" value="UniProtKB-KW"/>
</dbReference>
<dbReference type="CDD" id="cd09274">
    <property type="entry name" value="RNase_HI_RT_Ty3"/>
    <property type="match status" value="1"/>
</dbReference>
<dbReference type="SUPFAM" id="SSF50630">
    <property type="entry name" value="Acid proteases"/>
    <property type="match status" value="1"/>
</dbReference>
<dbReference type="Pfam" id="PF14893">
    <property type="entry name" value="PNMA"/>
    <property type="match status" value="1"/>
</dbReference>
<dbReference type="InterPro" id="IPR001969">
    <property type="entry name" value="Aspartic_peptidase_AS"/>
</dbReference>
<keyword evidence="5" id="KW-0548">Nucleotidyltransferase</keyword>
<keyword evidence="13" id="KW-0695">RNA-directed DNA polymerase</keyword>
<dbReference type="SMART" id="SM00343">
    <property type="entry name" value="ZnF_C2HC"/>
    <property type="match status" value="1"/>
</dbReference>
<feature type="compositionally biased region" description="Acidic residues" evidence="18">
    <location>
        <begin position="1895"/>
        <end position="1909"/>
    </location>
</feature>
<evidence type="ECO:0000256" key="12">
    <source>
        <dbReference type="ARBA" id="ARBA00022908"/>
    </source>
</evidence>
<evidence type="ECO:0000313" key="22">
    <source>
        <dbReference type="Ensembl" id="ENSORLP00000035628.1"/>
    </source>
</evidence>
<dbReference type="Pfam" id="PF00665">
    <property type="entry name" value="rve"/>
    <property type="match status" value="1"/>
</dbReference>
<dbReference type="GO" id="GO:0003723">
    <property type="term" value="F:RNA binding"/>
    <property type="evidence" value="ECO:0007669"/>
    <property type="project" value="UniProtKB-KW"/>
</dbReference>
<dbReference type="InterPro" id="IPR043128">
    <property type="entry name" value="Rev_trsase/Diguanyl_cyclase"/>
</dbReference>
<dbReference type="Proteomes" id="UP000001038">
    <property type="component" value="Chromosome 20"/>
</dbReference>
<dbReference type="FunFam" id="3.10.10.10:FF:000004">
    <property type="entry name" value="Uncharacterized protein"/>
    <property type="match status" value="1"/>
</dbReference>
<dbReference type="EC" id="3.1.26.4" evidence="2"/>
<dbReference type="SUPFAM" id="SSF57756">
    <property type="entry name" value="Retrovirus zinc finger-like domains"/>
    <property type="match status" value="1"/>
</dbReference>
<dbReference type="Gene3D" id="3.30.420.10">
    <property type="entry name" value="Ribonuclease H-like superfamily/Ribonuclease H"/>
    <property type="match status" value="1"/>
</dbReference>
<reference evidence="22 23" key="1">
    <citation type="journal article" date="2007" name="Nature">
        <title>The medaka draft genome and insights into vertebrate genome evolution.</title>
        <authorList>
            <person name="Kasahara M."/>
            <person name="Naruse K."/>
            <person name="Sasaki S."/>
            <person name="Nakatani Y."/>
            <person name="Qu W."/>
            <person name="Ahsan B."/>
            <person name="Yamada T."/>
            <person name="Nagayasu Y."/>
            <person name="Doi K."/>
            <person name="Kasai Y."/>
            <person name="Jindo T."/>
            <person name="Kobayashi D."/>
            <person name="Shimada A."/>
            <person name="Toyoda A."/>
            <person name="Kuroki Y."/>
            <person name="Fujiyama A."/>
            <person name="Sasaki T."/>
            <person name="Shimizu A."/>
            <person name="Asakawa S."/>
            <person name="Shimizu N."/>
            <person name="Hashimoto S."/>
            <person name="Yang J."/>
            <person name="Lee Y."/>
            <person name="Matsushima K."/>
            <person name="Sugano S."/>
            <person name="Sakaizumi M."/>
            <person name="Narita T."/>
            <person name="Ohishi K."/>
            <person name="Haga S."/>
            <person name="Ohta F."/>
            <person name="Nomoto H."/>
            <person name="Nogata K."/>
            <person name="Morishita T."/>
            <person name="Endo T."/>
            <person name="Shin-I T."/>
            <person name="Takeda H."/>
            <person name="Morishita S."/>
            <person name="Kohara Y."/>
        </authorList>
    </citation>
    <scope>NUCLEOTIDE SEQUENCE [LARGE SCALE GENOMIC DNA]</scope>
    <source>
        <strain evidence="22 23">Hd-rR</strain>
    </source>
</reference>
<dbReference type="InterPro" id="IPR021109">
    <property type="entry name" value="Peptidase_aspartic_dom_sf"/>
</dbReference>
<organism evidence="22 23">
    <name type="scientific">Oryzias latipes</name>
    <name type="common">Japanese rice fish</name>
    <name type="synonym">Japanese killifish</name>
    <dbReference type="NCBI Taxonomy" id="8090"/>
    <lineage>
        <taxon>Eukaryota</taxon>
        <taxon>Metazoa</taxon>
        <taxon>Chordata</taxon>
        <taxon>Craniata</taxon>
        <taxon>Vertebrata</taxon>
        <taxon>Euteleostomi</taxon>
        <taxon>Actinopterygii</taxon>
        <taxon>Neopterygii</taxon>
        <taxon>Teleostei</taxon>
        <taxon>Neoteleostei</taxon>
        <taxon>Acanthomorphata</taxon>
        <taxon>Ovalentaria</taxon>
        <taxon>Atherinomorphae</taxon>
        <taxon>Beloniformes</taxon>
        <taxon>Adrianichthyidae</taxon>
        <taxon>Oryziinae</taxon>
        <taxon>Oryzias</taxon>
    </lineage>
</organism>
<evidence type="ECO:0000256" key="7">
    <source>
        <dbReference type="ARBA" id="ARBA00022750"/>
    </source>
</evidence>
<keyword evidence="4" id="KW-0808">Transferase</keyword>
<dbReference type="FunFam" id="3.30.70.270:FF:000020">
    <property type="entry name" value="Transposon Tf2-6 polyprotein-like Protein"/>
    <property type="match status" value="1"/>
</dbReference>
<dbReference type="Pfam" id="PF17921">
    <property type="entry name" value="Integrase_H2C2"/>
    <property type="match status" value="1"/>
</dbReference>
<keyword evidence="8" id="KW-0255">Endonuclease</keyword>
<dbReference type="Ensembl" id="ENSORLT00000034814.1">
    <property type="protein sequence ID" value="ENSORLP00000035628.1"/>
    <property type="gene ID" value="ENSORLG00000022415.1"/>
</dbReference>
<sequence>MADHSQLAEELKRWCRGEGLEEVKALMIMAPEEVETAEIEETIQTVKCLGRVRVRGRMFYPTQNCVMVLCECKEDCNENVPPEVFHAGSETSWPIITLSEAPAPRDFSFKLKALMDAEGKTMNDIKGLLPESVPQISATESILQAVGDFLQKAHKPQPEGGYRRLRLFSGNMPVPPNEEPFDQWLEQAWLMVEESEGTEKEKRRRLMESLKGPALEIAKSIREADPEANPTVYLEALESSFGTAESGDDLYFAFRLMQQQPTEKLSDFLRRLERALSKVVQRGGFSADYKDKARLEQLLRGAVASDLMLIQLRLRERKNAPPTFLQLLREIRTEEEYEASRRRLNTSVHSIQPKQSVDVSPTEIQNLKAEVKELKTKLASCMTSSQDVKEKSYSATPVSTILSNEHSGETELTALKKQVKRLQQKVAQRDMVPETSAKPTSVTAVEVKQKTNPPSRNRQQSDEQFCYRCGEKGHFMAKCRNNENQTKVIRKLIQSVKMMKGSQSADTNSTSDTNCQVKQGLLTSPTPAGIPEGLIGPPSVVPLKINGQSCDALFDSGSQVTIIFEPWYKKHLSSVPVHPVAGLGLWGLSESSVSYPYHGYVVVDVEYSAAVMGTSHTATVLALICPSPKEDQIPVIVGTNTRHVRDLVKQCKEQGFDITKTLGIQAHCDKTHTLAGSVSLASSDEVGSVIWTGPSPLILPPGQDLQVSCKVDLKQAVDKEILMVDTSPLAPLPGDVLLQPMVVPANAVQVNNFRILVQNQSIKETIVPVGAVMAHVYLTESVISMPIPNLESPKFDSRQIDFGESPIPKEWKDRLRRKLASHSQVFSVQEWDVGLAKDVEHTIRLSDPSPFRQRSRRLAPADIEDVRKHLQELLGAGIIKESRSPYASPIVIVRKKNGAIRMCIDYRLLNSRTVPDQYTTPCIEEALDSLSGSKWFSVLDLRSGYYQIAMAEEDKEKTAFICPLGFFQFERMPQGITGAPATFQRLMEKTVGDMNLLEVLVYLDDLIVFGKSLEEHEERLLKVLDRLEEAGLKISLDKCQFCQPQVKYLGHIVSAQGVSPDPQKIEAVTTWPQPKDLKTLRSFLGFCGYYRRFIANYAAIVRPLTELTKGYAPTQKSRKKCPDPSKTYLKESEPFGERWDDACSQAFNQIIHCLTHAPVLAFADPTKPYELHVDASFKGLGAVLYQQQEDGLRPVAFASRKLSQSEKRYPIHQLEFLSLKWAVVDRFHDYLYGARFTVRTDNNPLTYVLSTAKLNAVGHRWLAALSTYDFDVQYRPGKHNIDADILSRRFPDLDPDTEWETISESVVKSICQKVKVSGTPDSPIRCVDQIGASPECVPDIYAFPLQMELQSLEQFPKADLVKAQKEDSVIGPVIQALQHNQWTGLSPEIASMKREKDKLTIRDNLLYRIIKRPGDEEVVQLVLPKQYHNIVLNSVHDESGHLGIERTVDLLRKRFFWPKMSQDIEQYIKNCGECVTRKSPNQRAAPLHQISSSGPMDLVCIDFLSMETDSKGMGNVLVVTDHFTRYAQAFPTKNQTAQTVAKILVDKYFVHYGLPARIHSDQGRDFKSRLIKDLLNIMGIRKSRTTPYHPQGDPQPERFNRTLLSMLGTLRAEKKRQWSQHVPYLVHAYNSTKCDATGFSPYYLMFGREARLPVDLCFGTSLDKTSESHSRYVSRLKEDLHQAYKLASEAADKVHQKNKNSYDKRVGFQSLEIGDRVLLKNWGLKGKHKLEARWSPIPYKVTDKLPNLPVYQLKKESGSGKVKTVHRDHILHIGQKVRLPVTSEDKNCAKTKPKSSKASTAVFESPGSQDTESFSEDEYYQPLRPYYCSRERIQEGIRHAIQSQERRRDNLIYEQDNGEEDRHPNGDSAGEEPQNESVRQYDVESDSEISSGESNQEESDPDGEEEQDLITEPKVDDRTARSARVPKLNTPHDRLANTPDHKSKRTIKPVVRLTYDEPGKARDQPITIIHRGVVITIGQD</sequence>
<dbReference type="InterPro" id="IPR012337">
    <property type="entry name" value="RNaseH-like_sf"/>
</dbReference>
<keyword evidence="16" id="KW-0479">Metal-binding</keyword>
<dbReference type="GO" id="GO:0004523">
    <property type="term" value="F:RNA-DNA hybrid ribonuclease activity"/>
    <property type="evidence" value="ECO:0007669"/>
    <property type="project" value="UniProtKB-EC"/>
</dbReference>
<dbReference type="InterPro" id="IPR043502">
    <property type="entry name" value="DNA/RNA_pol_sf"/>
</dbReference>
<evidence type="ECO:0000256" key="5">
    <source>
        <dbReference type="ARBA" id="ARBA00022695"/>
    </source>
</evidence>
<dbReference type="InParanoid" id="A0A3B3HW63"/>
<dbReference type="InterPro" id="IPR036397">
    <property type="entry name" value="RNaseH_sf"/>
</dbReference>
<feature type="region of interest" description="Disordered" evidence="18">
    <location>
        <begin position="1782"/>
        <end position="1817"/>
    </location>
</feature>
<evidence type="ECO:0000256" key="13">
    <source>
        <dbReference type="ARBA" id="ARBA00022918"/>
    </source>
</evidence>
<evidence type="ECO:0000256" key="11">
    <source>
        <dbReference type="ARBA" id="ARBA00022884"/>
    </source>
</evidence>
<feature type="compositionally biased region" description="Basic and acidic residues" evidence="18">
    <location>
        <begin position="1911"/>
        <end position="1920"/>
    </location>
</feature>
<feature type="domain" description="Integrase catalytic" evidence="21">
    <location>
        <begin position="1491"/>
        <end position="1649"/>
    </location>
</feature>
<evidence type="ECO:0000256" key="16">
    <source>
        <dbReference type="PROSITE-ProRule" id="PRU00047"/>
    </source>
</evidence>
<dbReference type="Gene3D" id="3.30.70.270">
    <property type="match status" value="2"/>
</dbReference>
<keyword evidence="7" id="KW-0064">Aspartyl protease</keyword>
<gene>
    <name evidence="22" type="primary">LOC111946697</name>
</gene>
<dbReference type="Pfam" id="PF17919">
    <property type="entry name" value="RT_RNaseH_2"/>
    <property type="match status" value="1"/>
</dbReference>
<dbReference type="GO" id="GO:0003964">
    <property type="term" value="F:RNA-directed DNA polymerase activity"/>
    <property type="evidence" value="ECO:0007669"/>
    <property type="project" value="UniProtKB-KW"/>
</dbReference>
<evidence type="ECO:0000256" key="3">
    <source>
        <dbReference type="ARBA" id="ARBA00022670"/>
    </source>
</evidence>
<keyword evidence="23" id="KW-1185">Reference proteome</keyword>
<evidence type="ECO:0000259" key="19">
    <source>
        <dbReference type="PROSITE" id="PS50158"/>
    </source>
</evidence>
<keyword evidence="11" id="KW-0694">RNA-binding</keyword>
<dbReference type="Pfam" id="PF00078">
    <property type="entry name" value="RVT_1"/>
    <property type="match status" value="1"/>
</dbReference>
<comment type="similarity">
    <text evidence="1">Belongs to the beta type-B retroviral polymerase family. HERV class-II K(HML-2) pol subfamily.</text>
</comment>
<dbReference type="Pfam" id="PF20846">
    <property type="entry name" value="PNMA_N"/>
    <property type="match status" value="1"/>
</dbReference>
<dbReference type="GO" id="GO:0015074">
    <property type="term" value="P:DNA integration"/>
    <property type="evidence" value="ECO:0007669"/>
    <property type="project" value="UniProtKB-KW"/>
</dbReference>
<keyword evidence="12" id="KW-0229">DNA integration</keyword>
<keyword evidence="10" id="KW-0460">Magnesium</keyword>
<dbReference type="InterPro" id="IPR001584">
    <property type="entry name" value="Integrase_cat-core"/>
</dbReference>
<keyword evidence="17" id="KW-0175">Coiled coil</keyword>
<proteinExistence type="inferred from homology"/>
<feature type="compositionally biased region" description="Basic and acidic residues" evidence="18">
    <location>
        <begin position="1930"/>
        <end position="1941"/>
    </location>
</feature>
<keyword evidence="3" id="KW-0645">Protease</keyword>
<evidence type="ECO:0000256" key="4">
    <source>
        <dbReference type="ARBA" id="ARBA00022679"/>
    </source>
</evidence>
<evidence type="ECO:0000256" key="14">
    <source>
        <dbReference type="ARBA" id="ARBA00023125"/>
    </source>
</evidence>
<evidence type="ECO:0000256" key="9">
    <source>
        <dbReference type="ARBA" id="ARBA00022801"/>
    </source>
</evidence>
<dbReference type="GO" id="GO:0003677">
    <property type="term" value="F:DNA binding"/>
    <property type="evidence" value="ECO:0007669"/>
    <property type="project" value="UniProtKB-KW"/>
</dbReference>
<dbReference type="InterPro" id="IPR041588">
    <property type="entry name" value="Integrase_H2C2"/>
</dbReference>
<dbReference type="SUPFAM" id="SSF56672">
    <property type="entry name" value="DNA/RNA polymerases"/>
    <property type="match status" value="1"/>
</dbReference>
<keyword evidence="16" id="KW-0862">Zinc</keyword>
<evidence type="ECO:0000256" key="6">
    <source>
        <dbReference type="ARBA" id="ARBA00022722"/>
    </source>
</evidence>
<evidence type="ECO:0000256" key="15">
    <source>
        <dbReference type="ARBA" id="ARBA00039658"/>
    </source>
</evidence>
<dbReference type="Bgee" id="ENSORLG00000022415">
    <property type="expression patterns" value="Expressed in gastrula and 2 other cell types or tissues"/>
</dbReference>
<feature type="region of interest" description="Disordered" evidence="18">
    <location>
        <begin position="1856"/>
        <end position="1947"/>
    </location>
</feature>
<dbReference type="SUPFAM" id="SSF53098">
    <property type="entry name" value="Ribonuclease H-like"/>
    <property type="match status" value="1"/>
</dbReference>
<dbReference type="PANTHER" id="PTHR37984">
    <property type="entry name" value="PROTEIN CBG26694"/>
    <property type="match status" value="1"/>
</dbReference>
<evidence type="ECO:0000256" key="2">
    <source>
        <dbReference type="ARBA" id="ARBA00012180"/>
    </source>
</evidence>
<name>A0A3B3HW63_ORYLA</name>
<dbReference type="Gene3D" id="4.10.60.10">
    <property type="entry name" value="Zinc finger, CCHC-type"/>
    <property type="match status" value="1"/>
</dbReference>
<dbReference type="InterPro" id="IPR048270">
    <property type="entry name" value="PNMA_C"/>
</dbReference>
<evidence type="ECO:0000256" key="10">
    <source>
        <dbReference type="ARBA" id="ARBA00022842"/>
    </source>
</evidence>
<keyword evidence="14" id="KW-0238">DNA-binding</keyword>
<dbReference type="FunFam" id="1.10.340.70:FF:000001">
    <property type="entry name" value="Retrovirus-related Pol polyprotein from transposon gypsy-like Protein"/>
    <property type="match status" value="1"/>
</dbReference>
<dbReference type="PROSITE" id="PS50994">
    <property type="entry name" value="INTEGRASE"/>
    <property type="match status" value="1"/>
</dbReference>
<evidence type="ECO:0000256" key="18">
    <source>
        <dbReference type="SAM" id="MobiDB-lite"/>
    </source>
</evidence>
<evidence type="ECO:0000313" key="23">
    <source>
        <dbReference type="Proteomes" id="UP000001038"/>
    </source>
</evidence>
<reference evidence="22" key="3">
    <citation type="submission" date="2025-09" db="UniProtKB">
        <authorList>
            <consortium name="Ensembl"/>
        </authorList>
    </citation>
    <scope>IDENTIFICATION</scope>
    <source>
        <strain evidence="22">Hd-rR</strain>
    </source>
</reference>
<dbReference type="InterPro" id="IPR036875">
    <property type="entry name" value="Znf_CCHC_sf"/>
</dbReference>
<dbReference type="InterPro" id="IPR050951">
    <property type="entry name" value="Retrovirus_Pol_polyprotein"/>
</dbReference>
<evidence type="ECO:0000259" key="20">
    <source>
        <dbReference type="PROSITE" id="PS50878"/>
    </source>
</evidence>